<proteinExistence type="predicted"/>
<dbReference type="Proteomes" id="UP000290408">
    <property type="component" value="Chromosome"/>
</dbReference>
<evidence type="ECO:0000313" key="3">
    <source>
        <dbReference type="Proteomes" id="UP000290408"/>
    </source>
</evidence>
<keyword evidence="1" id="KW-1133">Transmembrane helix</keyword>
<keyword evidence="1" id="KW-0812">Transmembrane</keyword>
<dbReference type="RefSeq" id="WP_130630415.1">
    <property type="nucleotide sequence ID" value="NZ_CP036164.1"/>
</dbReference>
<evidence type="ECO:0000313" key="2">
    <source>
        <dbReference type="EMBL" id="QBF47222.1"/>
    </source>
</evidence>
<feature type="transmembrane region" description="Helical" evidence="1">
    <location>
        <begin position="74"/>
        <end position="98"/>
    </location>
</feature>
<dbReference type="AlphaFoldDB" id="A0A4P6MW92"/>
<dbReference type="KEGG" id="jli:EXU32_13760"/>
<dbReference type="EMBL" id="CP036164">
    <property type="protein sequence ID" value="QBF47222.1"/>
    <property type="molecule type" value="Genomic_DNA"/>
</dbReference>
<feature type="transmembrane region" description="Helical" evidence="1">
    <location>
        <begin position="45"/>
        <end position="68"/>
    </location>
</feature>
<organism evidence="2 3">
    <name type="scientific">Janibacter limosus</name>
    <dbReference type="NCBI Taxonomy" id="53458"/>
    <lineage>
        <taxon>Bacteria</taxon>
        <taxon>Bacillati</taxon>
        <taxon>Actinomycetota</taxon>
        <taxon>Actinomycetes</taxon>
        <taxon>Micrococcales</taxon>
        <taxon>Intrasporangiaceae</taxon>
        <taxon>Janibacter</taxon>
    </lineage>
</organism>
<gene>
    <name evidence="2" type="ORF">EXU32_13760</name>
</gene>
<protein>
    <submittedName>
        <fullName evidence="2">Uncharacterized protein</fullName>
    </submittedName>
</protein>
<evidence type="ECO:0000256" key="1">
    <source>
        <dbReference type="SAM" id="Phobius"/>
    </source>
</evidence>
<reference evidence="2 3" key="1">
    <citation type="submission" date="2019-02" db="EMBL/GenBank/DDBJ databases">
        <title>Genomic data mining of an Antarctic deep-sea actinobacterium, Janibacterlimosus P3-3-X1.</title>
        <authorList>
            <person name="Liao L."/>
            <person name="Chen B."/>
        </authorList>
    </citation>
    <scope>NUCLEOTIDE SEQUENCE [LARGE SCALE GENOMIC DNA]</scope>
    <source>
        <strain evidence="2 3">P3-3-X1</strain>
    </source>
</reference>
<feature type="transmembrane region" description="Helical" evidence="1">
    <location>
        <begin position="14"/>
        <end position="33"/>
    </location>
</feature>
<sequence>MGLDHRLTFLLQQLAWDLPVLVITVAAGVVVVLRRDGGPWWKLALAGLVAIAAGQLVGTFGFFAVSGLDGGYRYSWVASLPALLLNLAGLGLLAAGAISGRRAPTPR</sequence>
<keyword evidence="3" id="KW-1185">Reference proteome</keyword>
<name>A0A4P6MW92_9MICO</name>
<accession>A0A4P6MW92</accession>
<keyword evidence="1" id="KW-0472">Membrane</keyword>